<dbReference type="NCBIfam" id="TIGR00835">
    <property type="entry name" value="agcS"/>
    <property type="match status" value="1"/>
</dbReference>
<dbReference type="RefSeq" id="WP_062254223.1">
    <property type="nucleotide sequence ID" value="NZ_CP014229.1"/>
</dbReference>
<evidence type="ECO:0000256" key="6">
    <source>
        <dbReference type="ARBA" id="ARBA00022847"/>
    </source>
</evidence>
<feature type="transmembrane region" description="Helical" evidence="9">
    <location>
        <begin position="359"/>
        <end position="378"/>
    </location>
</feature>
<keyword evidence="4 9" id="KW-1003">Cell membrane</keyword>
<dbReference type="InterPro" id="IPR001463">
    <property type="entry name" value="Na/Ala_symport"/>
</dbReference>
<evidence type="ECO:0000256" key="4">
    <source>
        <dbReference type="ARBA" id="ARBA00022475"/>
    </source>
</evidence>
<reference evidence="11" key="1">
    <citation type="submission" date="2016-02" db="EMBL/GenBank/DDBJ databases">
        <authorList>
            <person name="Holder M.E."/>
            <person name="Ajami N.J."/>
            <person name="Petrosino J.F."/>
        </authorList>
    </citation>
    <scope>NUCLEOTIDE SEQUENCE [LARGE SCALE GENOMIC DNA]</scope>
    <source>
        <strain evidence="11">CCUG 45958</strain>
    </source>
</reference>
<dbReference type="FunFam" id="1.20.1740.10:FF:000004">
    <property type="entry name" value="Sodium:alanine symporter family protein"/>
    <property type="match status" value="1"/>
</dbReference>
<organism evidence="10 11">
    <name type="scientific">Desulfovibrio fairfieldensis</name>
    <dbReference type="NCBI Taxonomy" id="44742"/>
    <lineage>
        <taxon>Bacteria</taxon>
        <taxon>Pseudomonadati</taxon>
        <taxon>Thermodesulfobacteriota</taxon>
        <taxon>Desulfovibrionia</taxon>
        <taxon>Desulfovibrionales</taxon>
        <taxon>Desulfovibrionaceae</taxon>
        <taxon>Desulfovibrio</taxon>
    </lineage>
</organism>
<dbReference type="PRINTS" id="PR00175">
    <property type="entry name" value="NAALASMPORT"/>
</dbReference>
<accession>A0A0X8JLY7</accession>
<feature type="transmembrane region" description="Helical" evidence="9">
    <location>
        <begin position="214"/>
        <end position="234"/>
    </location>
</feature>
<keyword evidence="3 9" id="KW-0813">Transport</keyword>
<comment type="similarity">
    <text evidence="2 9">Belongs to the alanine or glycine:cation symporter (AGCS) (TC 2.A.25) family.</text>
</comment>
<feature type="transmembrane region" description="Helical" evidence="9">
    <location>
        <begin position="15"/>
        <end position="38"/>
    </location>
</feature>
<dbReference type="STRING" id="44742.AXF13_14175"/>
<keyword evidence="8 9" id="KW-0472">Membrane</keyword>
<feature type="transmembrane region" description="Helical" evidence="9">
    <location>
        <begin position="186"/>
        <end position="202"/>
    </location>
</feature>
<feature type="transmembrane region" description="Helical" evidence="9">
    <location>
        <begin position="308"/>
        <end position="327"/>
    </location>
</feature>
<evidence type="ECO:0000256" key="1">
    <source>
        <dbReference type="ARBA" id="ARBA00004651"/>
    </source>
</evidence>
<feature type="transmembrane region" description="Helical" evidence="9">
    <location>
        <begin position="240"/>
        <end position="267"/>
    </location>
</feature>
<dbReference type="GO" id="GO:0005886">
    <property type="term" value="C:plasma membrane"/>
    <property type="evidence" value="ECO:0007669"/>
    <property type="project" value="UniProtKB-SubCell"/>
</dbReference>
<sequence>MEALYGFLQEVSNVVWGPIMLVLLVGTGLYLTVSLRFFSFRNWVRAYKCLWEGRKHQSEHGEVSPWNALMTALAADIGTGNIVGVATAITLGGPGALFWMWVTALVGMMTKFSEVLLSVHFREKTPAGNWVGGAMYFIKNGLGKNYIWLATSFAVFGMIACFGIGAMVQANSISVNLAKTVHVPEWGTALGLLFFAGIVLVGGVKRVGAVAGKLVPFMAVIYIVMCLVIIFMNIDRVPFVFWWVISDAFTPTAAQGGFVGASVMMAIRMGMARGVFSNEAGLGSAPMAHAASTAESPLVQASIGMLDVFIDTIIVCSMTGFVILVSLDPVGQPLWSSGMGGGVLTAAAFQYNLPGFGEYGVTFCLTLFAFTTALGWCVYGERCVIYLFGDRAQKPFRVIYVCAVALGAVLALDLVWLLADIGNALMAFPNIIGIILLSPVLFKIVREEVKKDPRFVL</sequence>
<dbReference type="PROSITE" id="PS00873">
    <property type="entry name" value="NA_ALANINE_SYMP"/>
    <property type="match status" value="1"/>
</dbReference>
<dbReference type="EMBL" id="CP014229">
    <property type="protein sequence ID" value="AMD91178.1"/>
    <property type="molecule type" value="Genomic_DNA"/>
</dbReference>
<feature type="transmembrane region" description="Helical" evidence="9">
    <location>
        <begin position="146"/>
        <end position="166"/>
    </location>
</feature>
<evidence type="ECO:0000256" key="2">
    <source>
        <dbReference type="ARBA" id="ARBA00009261"/>
    </source>
</evidence>
<keyword evidence="11" id="KW-1185">Reference proteome</keyword>
<dbReference type="PANTHER" id="PTHR30330:SF3">
    <property type="entry name" value="TRANSCRIPTIONAL REGULATOR, LRP FAMILY"/>
    <property type="match status" value="1"/>
</dbReference>
<dbReference type="Proteomes" id="UP000069241">
    <property type="component" value="Chromosome"/>
</dbReference>
<evidence type="ECO:0000313" key="11">
    <source>
        <dbReference type="Proteomes" id="UP000069241"/>
    </source>
</evidence>
<dbReference type="GO" id="GO:0005283">
    <property type="term" value="F:amino acid:sodium symporter activity"/>
    <property type="evidence" value="ECO:0007669"/>
    <property type="project" value="InterPro"/>
</dbReference>
<gene>
    <name evidence="10" type="ORF">AXF13_14175</name>
</gene>
<evidence type="ECO:0000256" key="9">
    <source>
        <dbReference type="RuleBase" id="RU363064"/>
    </source>
</evidence>
<feature type="transmembrane region" description="Helical" evidence="9">
    <location>
        <begin position="398"/>
        <end position="419"/>
    </location>
</feature>
<dbReference type="Gene3D" id="1.20.1740.10">
    <property type="entry name" value="Amino acid/polyamine transporter I"/>
    <property type="match status" value="1"/>
</dbReference>
<dbReference type="PANTHER" id="PTHR30330">
    <property type="entry name" value="AGSS FAMILY TRANSPORTER, SODIUM-ALANINE"/>
    <property type="match status" value="1"/>
</dbReference>
<dbReference type="AlphaFoldDB" id="A0A0X8JLY7"/>
<dbReference type="Pfam" id="PF01235">
    <property type="entry name" value="Na_Ala_symp"/>
    <property type="match status" value="1"/>
</dbReference>
<evidence type="ECO:0000256" key="5">
    <source>
        <dbReference type="ARBA" id="ARBA00022692"/>
    </source>
</evidence>
<keyword evidence="5 9" id="KW-0812">Transmembrane</keyword>
<feature type="transmembrane region" description="Helical" evidence="9">
    <location>
        <begin position="425"/>
        <end position="445"/>
    </location>
</feature>
<name>A0A0X8JLY7_9BACT</name>
<keyword evidence="7 9" id="KW-1133">Transmembrane helix</keyword>
<evidence type="ECO:0000313" key="10">
    <source>
        <dbReference type="EMBL" id="AMD91178.1"/>
    </source>
</evidence>
<dbReference type="KEGG" id="dfi:AXF13_14175"/>
<evidence type="ECO:0000256" key="7">
    <source>
        <dbReference type="ARBA" id="ARBA00022989"/>
    </source>
</evidence>
<comment type="subcellular location">
    <subcellularLocation>
        <location evidence="1 9">Cell membrane</location>
        <topology evidence="1 9">Multi-pass membrane protein</topology>
    </subcellularLocation>
</comment>
<keyword evidence="6 9" id="KW-0769">Symport</keyword>
<proteinExistence type="inferred from homology"/>
<protein>
    <submittedName>
        <fullName evidence="10">Sodium:alanine symporter</fullName>
    </submittedName>
</protein>
<evidence type="ECO:0000256" key="8">
    <source>
        <dbReference type="ARBA" id="ARBA00023136"/>
    </source>
</evidence>
<evidence type="ECO:0000256" key="3">
    <source>
        <dbReference type="ARBA" id="ARBA00022448"/>
    </source>
</evidence>